<dbReference type="AlphaFoldDB" id="A0A6B3NZV4"/>
<gene>
    <name evidence="3" type="ORF">G3435_00075</name>
    <name evidence="4" type="ORF">G3436_20180</name>
</gene>
<dbReference type="Proteomes" id="UP000482634">
    <property type="component" value="Unassembled WGS sequence"/>
</dbReference>
<evidence type="ECO:0000256" key="1">
    <source>
        <dbReference type="ARBA" id="ARBA00022801"/>
    </source>
</evidence>
<dbReference type="CDD" id="cd01014">
    <property type="entry name" value="nicotinamidase_related"/>
    <property type="match status" value="1"/>
</dbReference>
<reference evidence="5 6" key="1">
    <citation type="submission" date="2020-02" db="EMBL/GenBank/DDBJ databases">
        <title>Broccoli isolated Pseudomonas sp.</title>
        <authorList>
            <person name="Fujikawa T."/>
            <person name="Sawada H."/>
        </authorList>
    </citation>
    <scope>NUCLEOTIDE SEQUENCE [LARGE SCALE GENOMIC DNA]</scope>
    <source>
        <strain evidence="4 6">MAFF212427</strain>
        <strain evidence="3 5">MAFF212428</strain>
    </source>
</reference>
<dbReference type="PANTHER" id="PTHR43540">
    <property type="entry name" value="PEROXYUREIDOACRYLATE/UREIDOACRYLATE AMIDOHYDROLASE-RELATED"/>
    <property type="match status" value="1"/>
</dbReference>
<dbReference type="EMBL" id="JAAHBV010000003">
    <property type="protein sequence ID" value="NER58800.1"/>
    <property type="molecule type" value="Genomic_DNA"/>
</dbReference>
<dbReference type="EMBL" id="JAAHBU010000321">
    <property type="protein sequence ID" value="NER65758.1"/>
    <property type="molecule type" value="Genomic_DNA"/>
</dbReference>
<dbReference type="InterPro" id="IPR036380">
    <property type="entry name" value="Isochorismatase-like_sf"/>
</dbReference>
<proteinExistence type="predicted"/>
<dbReference type="SUPFAM" id="SSF52499">
    <property type="entry name" value="Isochorismatase-like hydrolases"/>
    <property type="match status" value="1"/>
</dbReference>
<evidence type="ECO:0000259" key="2">
    <source>
        <dbReference type="Pfam" id="PF00857"/>
    </source>
</evidence>
<dbReference type="InterPro" id="IPR050272">
    <property type="entry name" value="Isochorismatase-like_hydrls"/>
</dbReference>
<evidence type="ECO:0000313" key="4">
    <source>
        <dbReference type="EMBL" id="NER65758.1"/>
    </source>
</evidence>
<protein>
    <submittedName>
        <fullName evidence="4">Cysteine hydrolase</fullName>
    </submittedName>
</protein>
<dbReference type="Gene3D" id="3.40.50.850">
    <property type="entry name" value="Isochorismatase-like"/>
    <property type="match status" value="1"/>
</dbReference>
<accession>A0A6B3NZV4</accession>
<dbReference type="Proteomes" id="UP000480410">
    <property type="component" value="Unassembled WGS sequence"/>
</dbReference>
<dbReference type="PANTHER" id="PTHR43540:SF1">
    <property type="entry name" value="ISOCHORISMATASE HYDROLASE"/>
    <property type="match status" value="1"/>
</dbReference>
<dbReference type="GO" id="GO:0016787">
    <property type="term" value="F:hydrolase activity"/>
    <property type="evidence" value="ECO:0007669"/>
    <property type="project" value="UniProtKB-KW"/>
</dbReference>
<keyword evidence="1 4" id="KW-0378">Hydrolase</keyword>
<sequence>MSTALLIIDVQQALCTGVAPVLEAAPVIQRINQASAWARSQGMPVIFVQHEEAAEPWCFDCPGWQLAKGLHAMAHEPRVRKQTPDAFNQTELEGLLKARGITRLLVCGMQSDFCVDTSVRRALSLGYDVVLLGDAHTSVDNGVLTAAQIIAHHNATFASMTSFGPRIRVMPVAALYASAIR</sequence>
<feature type="domain" description="Isochorismatase-like" evidence="2">
    <location>
        <begin position="3"/>
        <end position="141"/>
    </location>
</feature>
<evidence type="ECO:0000313" key="3">
    <source>
        <dbReference type="EMBL" id="NER58800.1"/>
    </source>
</evidence>
<dbReference type="RefSeq" id="WP_163948618.1">
    <property type="nucleotide sequence ID" value="NZ_JAAHBU010000321.1"/>
</dbReference>
<name>A0A6B3NZV4_9PSED</name>
<organism evidence="4 6">
    <name type="scientific">Pseudomonas brassicae</name>
    <dbReference type="NCBI Taxonomy" id="2708063"/>
    <lineage>
        <taxon>Bacteria</taxon>
        <taxon>Pseudomonadati</taxon>
        <taxon>Pseudomonadota</taxon>
        <taxon>Gammaproteobacteria</taxon>
        <taxon>Pseudomonadales</taxon>
        <taxon>Pseudomonadaceae</taxon>
        <taxon>Pseudomonas</taxon>
    </lineage>
</organism>
<evidence type="ECO:0000313" key="6">
    <source>
        <dbReference type="Proteomes" id="UP000482634"/>
    </source>
</evidence>
<dbReference type="InterPro" id="IPR000868">
    <property type="entry name" value="Isochorismatase-like_dom"/>
</dbReference>
<evidence type="ECO:0000313" key="5">
    <source>
        <dbReference type="Proteomes" id="UP000480410"/>
    </source>
</evidence>
<dbReference type="Pfam" id="PF00857">
    <property type="entry name" value="Isochorismatase"/>
    <property type="match status" value="1"/>
</dbReference>
<comment type="caution">
    <text evidence="4">The sequence shown here is derived from an EMBL/GenBank/DDBJ whole genome shotgun (WGS) entry which is preliminary data.</text>
</comment>
<accession>A0A6M0CZE9</accession>
<keyword evidence="6" id="KW-1185">Reference proteome</keyword>